<gene>
    <name evidence="1" type="ORF">BU25DRAFT_122717</name>
</gene>
<comment type="caution">
    <text evidence="1">The sequence shown here is derived from an EMBL/GenBank/DDBJ whole genome shotgun (WGS) entry which is preliminary data.</text>
</comment>
<dbReference type="Proteomes" id="UP000799754">
    <property type="component" value="Unassembled WGS sequence"/>
</dbReference>
<keyword evidence="2" id="KW-1185">Reference proteome</keyword>
<protein>
    <submittedName>
        <fullName evidence="1">Uncharacterized protein</fullName>
    </submittedName>
</protein>
<dbReference type="EMBL" id="MU006727">
    <property type="protein sequence ID" value="KAF2625082.1"/>
    <property type="molecule type" value="Genomic_DNA"/>
</dbReference>
<organism evidence="1 2">
    <name type="scientific">Macroventuria anomochaeta</name>
    <dbReference type="NCBI Taxonomy" id="301207"/>
    <lineage>
        <taxon>Eukaryota</taxon>
        <taxon>Fungi</taxon>
        <taxon>Dikarya</taxon>
        <taxon>Ascomycota</taxon>
        <taxon>Pezizomycotina</taxon>
        <taxon>Dothideomycetes</taxon>
        <taxon>Pleosporomycetidae</taxon>
        <taxon>Pleosporales</taxon>
        <taxon>Pleosporineae</taxon>
        <taxon>Didymellaceae</taxon>
        <taxon>Macroventuria</taxon>
    </lineage>
</organism>
<evidence type="ECO:0000313" key="1">
    <source>
        <dbReference type="EMBL" id="KAF2625082.1"/>
    </source>
</evidence>
<evidence type="ECO:0000313" key="2">
    <source>
        <dbReference type="Proteomes" id="UP000799754"/>
    </source>
</evidence>
<sequence>MLGSQTQKQHETIAQVSVKACTLICSLCQLPSGESCGQSAYRVCRIRHMHDCDTNPDIDISESSRDMEMIIISVAFRFRPPLSEHTDHTAARSLPSNFPRTACYCQILRLHPVWLDMTGRLATTGVMELRPNISTLFTSQSMLENTVRLG</sequence>
<proteinExistence type="predicted"/>
<accession>A0ACB6RTP4</accession>
<reference evidence="1" key="1">
    <citation type="journal article" date="2020" name="Stud. Mycol.">
        <title>101 Dothideomycetes genomes: a test case for predicting lifestyles and emergence of pathogens.</title>
        <authorList>
            <person name="Haridas S."/>
            <person name="Albert R."/>
            <person name="Binder M."/>
            <person name="Bloem J."/>
            <person name="Labutti K."/>
            <person name="Salamov A."/>
            <person name="Andreopoulos B."/>
            <person name="Baker S."/>
            <person name="Barry K."/>
            <person name="Bills G."/>
            <person name="Bluhm B."/>
            <person name="Cannon C."/>
            <person name="Castanera R."/>
            <person name="Culley D."/>
            <person name="Daum C."/>
            <person name="Ezra D."/>
            <person name="Gonzalez J."/>
            <person name="Henrissat B."/>
            <person name="Kuo A."/>
            <person name="Liang C."/>
            <person name="Lipzen A."/>
            <person name="Lutzoni F."/>
            <person name="Magnuson J."/>
            <person name="Mondo S."/>
            <person name="Nolan M."/>
            <person name="Ohm R."/>
            <person name="Pangilinan J."/>
            <person name="Park H.-J."/>
            <person name="Ramirez L."/>
            <person name="Alfaro M."/>
            <person name="Sun H."/>
            <person name="Tritt A."/>
            <person name="Yoshinaga Y."/>
            <person name="Zwiers L.-H."/>
            <person name="Turgeon B."/>
            <person name="Goodwin S."/>
            <person name="Spatafora J."/>
            <person name="Crous P."/>
            <person name="Grigoriev I."/>
        </authorList>
    </citation>
    <scope>NUCLEOTIDE SEQUENCE</scope>
    <source>
        <strain evidence="1">CBS 525.71</strain>
    </source>
</reference>
<name>A0ACB6RTP4_9PLEO</name>